<accession>A0A9D5Q6P7</accession>
<gene>
    <name evidence="3" type="ORF">GF339_15975</name>
</gene>
<reference evidence="3" key="1">
    <citation type="submission" date="2019-11" db="EMBL/GenBank/DDBJ databases">
        <title>Microbial mats filling the niche in hypersaline microbial mats.</title>
        <authorList>
            <person name="Wong H.L."/>
            <person name="Macleod F.I."/>
            <person name="White R.A. III"/>
            <person name="Burns B.P."/>
        </authorList>
    </citation>
    <scope>NUCLEOTIDE SEQUENCE</scope>
    <source>
        <strain evidence="3">Rbin_158</strain>
    </source>
</reference>
<evidence type="ECO:0000313" key="3">
    <source>
        <dbReference type="EMBL" id="MBD3326084.1"/>
    </source>
</evidence>
<dbReference type="AlphaFoldDB" id="A0A9D5Q6P7"/>
<protein>
    <submittedName>
        <fullName evidence="3">Uncharacterized protein</fullName>
    </submittedName>
</protein>
<feature type="transmembrane region" description="Helical" evidence="2">
    <location>
        <begin position="6"/>
        <end position="27"/>
    </location>
</feature>
<evidence type="ECO:0000256" key="1">
    <source>
        <dbReference type="SAM" id="Coils"/>
    </source>
</evidence>
<comment type="caution">
    <text evidence="3">The sequence shown here is derived from an EMBL/GenBank/DDBJ whole genome shotgun (WGS) entry which is preliminary data.</text>
</comment>
<keyword evidence="2" id="KW-0812">Transmembrane</keyword>
<feature type="coiled-coil region" evidence="1">
    <location>
        <begin position="51"/>
        <end position="78"/>
    </location>
</feature>
<name>A0A9D5Q6P7_9BACT</name>
<organism evidence="3 4">
    <name type="scientific">candidate division KSB3 bacterium</name>
    <dbReference type="NCBI Taxonomy" id="2044937"/>
    <lineage>
        <taxon>Bacteria</taxon>
        <taxon>candidate division KSB3</taxon>
    </lineage>
</organism>
<evidence type="ECO:0000313" key="4">
    <source>
        <dbReference type="Proteomes" id="UP000649604"/>
    </source>
</evidence>
<keyword evidence="2" id="KW-0472">Membrane</keyword>
<keyword evidence="2" id="KW-1133">Transmembrane helix</keyword>
<dbReference type="Proteomes" id="UP000649604">
    <property type="component" value="Unassembled WGS sequence"/>
</dbReference>
<proteinExistence type="predicted"/>
<keyword evidence="1" id="KW-0175">Coiled coil</keyword>
<evidence type="ECO:0000256" key="2">
    <source>
        <dbReference type="SAM" id="Phobius"/>
    </source>
</evidence>
<sequence length="86" mass="9803">MFNSITSHHITGFVVGLGVSALGFYAYKKNQEKVDEFLRRQGIQLPQRHARDESTMTLEELIAEKEHLEDLIAERELTARDSSPMA</sequence>
<dbReference type="EMBL" id="WJJP01000523">
    <property type="protein sequence ID" value="MBD3326084.1"/>
    <property type="molecule type" value="Genomic_DNA"/>
</dbReference>